<keyword evidence="10" id="KW-1185">Reference proteome</keyword>
<dbReference type="RefSeq" id="WP_309849552.1">
    <property type="nucleotide sequence ID" value="NZ_BAAAIU010000022.1"/>
</dbReference>
<dbReference type="InterPro" id="IPR000172">
    <property type="entry name" value="GMC_OxRdtase_N"/>
</dbReference>
<comment type="caution">
    <text evidence="9">The sequence shown here is derived from an EMBL/GenBank/DDBJ whole genome shotgun (WGS) entry which is preliminary data.</text>
</comment>
<dbReference type="PANTHER" id="PTHR42784:SF1">
    <property type="entry name" value="PYRANOSE 2-OXIDASE"/>
    <property type="match status" value="1"/>
</dbReference>
<proteinExistence type="inferred from homology"/>
<evidence type="ECO:0000259" key="7">
    <source>
        <dbReference type="Pfam" id="PF00732"/>
    </source>
</evidence>
<evidence type="ECO:0000313" key="9">
    <source>
        <dbReference type="EMBL" id="MDR6891595.1"/>
    </source>
</evidence>
<evidence type="ECO:0000256" key="2">
    <source>
        <dbReference type="ARBA" id="ARBA00010790"/>
    </source>
</evidence>
<evidence type="ECO:0000256" key="6">
    <source>
        <dbReference type="SAM" id="MobiDB-lite"/>
    </source>
</evidence>
<dbReference type="AlphaFoldDB" id="A0AAE4C7N1"/>
<protein>
    <submittedName>
        <fullName evidence="9">Choline dehydrogenase-like flavoprotein</fullName>
    </submittedName>
</protein>
<dbReference type="SUPFAM" id="SSF54373">
    <property type="entry name" value="FAD-linked reductases, C-terminal domain"/>
    <property type="match status" value="1"/>
</dbReference>
<sequence>MTTIDGRQPIRKVWEADLVVVGTGPSGMSVVRELAPTGQRIVILDAGDFTVPQSLQDTLRGDAASEAVEPQSKIRQKRVGGASMQWGGRTAPFEAFDFEAREALGLPGWPVTRQELDDYYRRAAVRLDVGAFEWTAQGAIKGERRHLVEPADEAIADEGIWRYSPPTRFADVYKKEIEERENVTLIVNANVVRFTSANGDDVDGVEAMTAAGERITVKAKSYVLAAGGLESTRILLHSGLGNEHGQVGRNYMIHPIAEVGVLELRDVDDARAATNYVRTVDGAWARRLIQLAPEVKREHNLLNLGLAIWYEDPRDPSHGDPLLSAFALVRKALTYTGEFKATGMHRRYADLQSPVRHVKNVVLGAPSLVKYAGVWARDRWISSRTLPAFTRRSTRGRYRLRFDAEQLPTPDNRVVLSASEKDRFGVPRLSVQHRVTREDRLNYLTSLRLLAEAFERSGWARYTPPTEKEMLEISLVDGTHQMGLLRMGSEPTTSVVDRNLKVWGLSNLYVASTAVFPTASHAGPTMTAVALAIRLADHLRSQQLDGL</sequence>
<keyword evidence="3" id="KW-0285">Flavoprotein</keyword>
<keyword evidence="4" id="KW-0274">FAD</keyword>
<comment type="cofactor">
    <cofactor evidence="1">
        <name>FAD</name>
        <dbReference type="ChEBI" id="CHEBI:57692"/>
    </cofactor>
</comment>
<evidence type="ECO:0000256" key="3">
    <source>
        <dbReference type="ARBA" id="ARBA00022630"/>
    </source>
</evidence>
<dbReference type="Pfam" id="PF05199">
    <property type="entry name" value="GMC_oxred_C"/>
    <property type="match status" value="1"/>
</dbReference>
<feature type="domain" description="Glucose-methanol-choline oxidoreductase C-terminal" evidence="8">
    <location>
        <begin position="408"/>
        <end position="532"/>
    </location>
</feature>
<evidence type="ECO:0000259" key="8">
    <source>
        <dbReference type="Pfam" id="PF05199"/>
    </source>
</evidence>
<evidence type="ECO:0000256" key="1">
    <source>
        <dbReference type="ARBA" id="ARBA00001974"/>
    </source>
</evidence>
<comment type="similarity">
    <text evidence="2">Belongs to the GMC oxidoreductase family.</text>
</comment>
<name>A0AAE4C7N1_9MICC</name>
<evidence type="ECO:0000256" key="4">
    <source>
        <dbReference type="ARBA" id="ARBA00022827"/>
    </source>
</evidence>
<feature type="region of interest" description="Disordered" evidence="6">
    <location>
        <begin position="61"/>
        <end position="81"/>
    </location>
</feature>
<dbReference type="Gene3D" id="3.50.50.60">
    <property type="entry name" value="FAD/NAD(P)-binding domain"/>
    <property type="match status" value="3"/>
</dbReference>
<organism evidence="9 10">
    <name type="scientific">Falsarthrobacter nasiphocae</name>
    <dbReference type="NCBI Taxonomy" id="189863"/>
    <lineage>
        <taxon>Bacteria</taxon>
        <taxon>Bacillati</taxon>
        <taxon>Actinomycetota</taxon>
        <taxon>Actinomycetes</taxon>
        <taxon>Micrococcales</taxon>
        <taxon>Micrococcaceae</taxon>
        <taxon>Falsarthrobacter</taxon>
    </lineage>
</organism>
<dbReference type="EMBL" id="JAVDUI010000001">
    <property type="protein sequence ID" value="MDR6891595.1"/>
    <property type="molecule type" value="Genomic_DNA"/>
</dbReference>
<reference evidence="9" key="1">
    <citation type="submission" date="2023-07" db="EMBL/GenBank/DDBJ databases">
        <title>Sequencing the genomes of 1000 actinobacteria strains.</title>
        <authorList>
            <person name="Klenk H.-P."/>
        </authorList>
    </citation>
    <scope>NUCLEOTIDE SEQUENCE</scope>
    <source>
        <strain evidence="9">DSM 13988</strain>
    </source>
</reference>
<dbReference type="GO" id="GO:0050660">
    <property type="term" value="F:flavin adenine dinucleotide binding"/>
    <property type="evidence" value="ECO:0007669"/>
    <property type="project" value="InterPro"/>
</dbReference>
<dbReference type="GO" id="GO:0016614">
    <property type="term" value="F:oxidoreductase activity, acting on CH-OH group of donors"/>
    <property type="evidence" value="ECO:0007669"/>
    <property type="project" value="InterPro"/>
</dbReference>
<dbReference type="SUPFAM" id="SSF51905">
    <property type="entry name" value="FAD/NAD(P)-binding domain"/>
    <property type="match status" value="1"/>
</dbReference>
<feature type="domain" description="Glucose-methanol-choline oxidoreductase N-terminal" evidence="7">
    <location>
        <begin position="179"/>
        <end position="255"/>
    </location>
</feature>
<dbReference type="InterPro" id="IPR051473">
    <property type="entry name" value="P2Ox-like"/>
</dbReference>
<dbReference type="Pfam" id="PF00732">
    <property type="entry name" value="GMC_oxred_N"/>
    <property type="match status" value="1"/>
</dbReference>
<evidence type="ECO:0000256" key="5">
    <source>
        <dbReference type="ARBA" id="ARBA00023002"/>
    </source>
</evidence>
<dbReference type="Proteomes" id="UP001247307">
    <property type="component" value="Unassembled WGS sequence"/>
</dbReference>
<accession>A0AAE4C7N1</accession>
<keyword evidence="5" id="KW-0560">Oxidoreductase</keyword>
<dbReference type="InterPro" id="IPR036188">
    <property type="entry name" value="FAD/NAD-bd_sf"/>
</dbReference>
<dbReference type="PANTHER" id="PTHR42784">
    <property type="entry name" value="PYRANOSE 2-OXIDASE"/>
    <property type="match status" value="1"/>
</dbReference>
<gene>
    <name evidence="9" type="ORF">J2S35_000535</name>
</gene>
<dbReference type="InterPro" id="IPR007867">
    <property type="entry name" value="GMC_OxRtase_C"/>
</dbReference>
<evidence type="ECO:0000313" key="10">
    <source>
        <dbReference type="Proteomes" id="UP001247307"/>
    </source>
</evidence>